<feature type="region of interest" description="Disordered" evidence="6">
    <location>
        <begin position="1"/>
        <end position="30"/>
    </location>
</feature>
<dbReference type="GO" id="GO:0005654">
    <property type="term" value="C:nucleoplasm"/>
    <property type="evidence" value="ECO:0007669"/>
    <property type="project" value="Ensembl"/>
</dbReference>
<dbReference type="GeneID" id="100551559"/>
<reference evidence="8" key="3">
    <citation type="submission" date="2025-09" db="UniProtKB">
        <authorList>
            <consortium name="Ensembl"/>
        </authorList>
    </citation>
    <scope>IDENTIFICATION</scope>
</reference>
<dbReference type="CDD" id="cd13152">
    <property type="entry name" value="KOW_GPKOW_A"/>
    <property type="match status" value="1"/>
</dbReference>
<evidence type="ECO:0000313" key="8">
    <source>
        <dbReference type="Ensembl" id="ENSACAP00000016316.3"/>
    </source>
</evidence>
<dbReference type="HOGENOM" id="CLU_045183_1_0_1"/>
<dbReference type="Proteomes" id="UP000001646">
    <property type="component" value="Unplaced"/>
</dbReference>
<dbReference type="GO" id="GO:0000398">
    <property type="term" value="P:mRNA splicing, via spliceosome"/>
    <property type="evidence" value="ECO:0000318"/>
    <property type="project" value="GO_Central"/>
</dbReference>
<name>H9GND6_ANOCA</name>
<comment type="similarity">
    <text evidence="2 5">Belongs to the MOS2 family.</text>
</comment>
<evidence type="ECO:0000313" key="9">
    <source>
        <dbReference type="Proteomes" id="UP000001646"/>
    </source>
</evidence>
<comment type="subcellular location">
    <subcellularLocation>
        <location evidence="1 5">Nucleus</location>
    </subcellularLocation>
</comment>
<keyword evidence="3" id="KW-0677">Repeat</keyword>
<dbReference type="InterPro" id="IPR041994">
    <property type="entry name" value="GPKOW_KOW2"/>
</dbReference>
<dbReference type="GeneTree" id="ENSGT00390000015154"/>
<dbReference type="PANTHER" id="PTHR15818">
    <property type="entry name" value="G PATCH AND KOW-CONTAINING"/>
    <property type="match status" value="1"/>
</dbReference>
<reference evidence="8" key="1">
    <citation type="submission" date="2009-12" db="EMBL/GenBank/DDBJ databases">
        <title>The Genome Sequence of Anolis carolinensis (Green Anole Lizard).</title>
        <authorList>
            <consortium name="The Genome Sequencing Platform"/>
            <person name="Di Palma F."/>
            <person name="Alfoldi J."/>
            <person name="Heiman D."/>
            <person name="Young S."/>
            <person name="Grabherr M."/>
            <person name="Johnson J."/>
            <person name="Lander E.S."/>
            <person name="Lindblad-Toh K."/>
        </authorList>
    </citation>
    <scope>NUCLEOTIDE SEQUENCE [LARGE SCALE GENOMIC DNA]</scope>
    <source>
        <strain evidence="8">JBL SC #1</strain>
    </source>
</reference>
<dbReference type="PANTHER" id="PTHR15818:SF2">
    <property type="entry name" value="G-PATCH DOMAIN AND KOW MOTIFS-CONTAINING PROTEIN"/>
    <property type="match status" value="1"/>
</dbReference>
<dbReference type="Ensembl" id="ENSACAT00000016640.4">
    <property type="protein sequence ID" value="ENSACAP00000016316.3"/>
    <property type="gene ID" value="ENSACAG00000016598.4"/>
</dbReference>
<dbReference type="InterPro" id="IPR041993">
    <property type="entry name" value="GPKOW_KOW1"/>
</dbReference>
<feature type="region of interest" description="Disordered" evidence="6">
    <location>
        <begin position="314"/>
        <end position="372"/>
    </location>
</feature>
<feature type="domain" description="G-patch" evidence="7">
    <location>
        <begin position="170"/>
        <end position="216"/>
    </location>
</feature>
<dbReference type="CDD" id="cd13153">
    <property type="entry name" value="KOW_GPKOW_B"/>
    <property type="match status" value="1"/>
</dbReference>
<dbReference type="Pfam" id="PF25088">
    <property type="entry name" value="GPKOW_C"/>
    <property type="match status" value="1"/>
</dbReference>
<sequence length="493" mass="54521">MGRGETGESKMAEGAEKSAATPPAPVSFGFTRTTGRRRFLVVTGQDGGEAKQEPDFLSAVEGRELQSVRPAPQPKELVIPLIQKNQWKKPAALLEPDAINGDEAQAIRELIEESKKSQEQWESGNKPDPAFAIPLLMQNRVPDGFEDGEKVDVSLRPESSTEADYEEVPVEAYGFAMLKGMGWKAGEGIGRTFKQDVKPLENRLRPKGLGLGADRSAAQELEPIGRRRPLKPGEEPPKGKDEPLGLVPGGAVFIEAGPHKELYGKIEGVDGDNARIMVKLAIGGKTVTVSQHGVRPVTQKEYDKLAKDLSRLSKAHKEKEAEQRNGTKLDSDNRVEEDKKENRDKKRKHPAGTDRDDRAGKQSKGSSSSSSVPHWLRRDLRVRFVDKLYKGGKYYNTKMVIEDVLKPDTCVCRTEEGRILDGILESMLETVIPRSDSDQVMVVLGEHSGRVGRILRRDKGQNRALVQLQQDEEKLLTLDYDAVCLYVGGSEED</sequence>
<dbReference type="PROSITE" id="PS50174">
    <property type="entry name" value="G_PATCH"/>
    <property type="match status" value="1"/>
</dbReference>
<gene>
    <name evidence="8" type="primary">GPKOW</name>
</gene>
<dbReference type="STRING" id="28377.ENSACAP00000016316"/>
<feature type="compositionally biased region" description="Basic and acidic residues" evidence="6">
    <location>
        <begin position="314"/>
        <end position="344"/>
    </location>
</feature>
<evidence type="ECO:0000256" key="6">
    <source>
        <dbReference type="SAM" id="MobiDB-lite"/>
    </source>
</evidence>
<feature type="compositionally biased region" description="Basic and acidic residues" evidence="6">
    <location>
        <begin position="351"/>
        <end position="360"/>
    </location>
</feature>
<dbReference type="SMART" id="SM00443">
    <property type="entry name" value="G_patch"/>
    <property type="match status" value="1"/>
</dbReference>
<keyword evidence="9" id="KW-1185">Reference proteome</keyword>
<feature type="compositionally biased region" description="Basic and acidic residues" evidence="6">
    <location>
        <begin position="231"/>
        <end position="243"/>
    </location>
</feature>
<evidence type="ECO:0000256" key="3">
    <source>
        <dbReference type="ARBA" id="ARBA00022737"/>
    </source>
</evidence>
<dbReference type="AlphaFoldDB" id="H9GND6"/>
<evidence type="ECO:0000259" key="7">
    <source>
        <dbReference type="PROSITE" id="PS50174"/>
    </source>
</evidence>
<keyword evidence="5" id="KW-0507">mRNA processing</keyword>
<dbReference type="Bgee" id="ENSACAG00000016598">
    <property type="expression patterns" value="Expressed in hindlimb bud and 13 other cell types or tissues"/>
</dbReference>
<dbReference type="InterPro" id="IPR000467">
    <property type="entry name" value="G_patch_dom"/>
</dbReference>
<dbReference type="CTD" id="27238"/>
<dbReference type="eggNOG" id="KOG4315">
    <property type="taxonomic scope" value="Eukaryota"/>
</dbReference>
<organism evidence="8 9">
    <name type="scientific">Anolis carolinensis</name>
    <name type="common">Green anole</name>
    <name type="synonym">American chameleon</name>
    <dbReference type="NCBI Taxonomy" id="28377"/>
    <lineage>
        <taxon>Eukaryota</taxon>
        <taxon>Metazoa</taxon>
        <taxon>Chordata</taxon>
        <taxon>Craniata</taxon>
        <taxon>Vertebrata</taxon>
        <taxon>Euteleostomi</taxon>
        <taxon>Lepidosauria</taxon>
        <taxon>Squamata</taxon>
        <taxon>Bifurcata</taxon>
        <taxon>Unidentata</taxon>
        <taxon>Episquamata</taxon>
        <taxon>Toxicofera</taxon>
        <taxon>Iguania</taxon>
        <taxon>Dactyloidae</taxon>
        <taxon>Anolis</taxon>
    </lineage>
</organism>
<protein>
    <recommendedName>
        <fullName evidence="5">G-patch domain and KOW motifs-containing protein</fullName>
    </recommendedName>
</protein>
<dbReference type="InterPro" id="IPR005824">
    <property type="entry name" value="KOW"/>
</dbReference>
<dbReference type="GO" id="GO:0003723">
    <property type="term" value="F:RNA binding"/>
    <property type="evidence" value="ECO:0007669"/>
    <property type="project" value="Ensembl"/>
</dbReference>
<dbReference type="InterPro" id="IPR026822">
    <property type="entry name" value="Spp2/MOS2_G-patch"/>
</dbReference>
<reference evidence="8" key="2">
    <citation type="submission" date="2025-08" db="UniProtKB">
        <authorList>
            <consortium name="Ensembl"/>
        </authorList>
    </citation>
    <scope>IDENTIFICATION</scope>
</reference>
<feature type="region of interest" description="Disordered" evidence="6">
    <location>
        <begin position="204"/>
        <end position="251"/>
    </location>
</feature>
<evidence type="ECO:0000256" key="4">
    <source>
        <dbReference type="ARBA" id="ARBA00023242"/>
    </source>
</evidence>
<keyword evidence="4 5" id="KW-0539">Nucleus</keyword>
<keyword evidence="5" id="KW-0508">mRNA splicing</keyword>
<comment type="function">
    <text evidence="5">RNA-binding protein involved in pre-mRNA splicing.</text>
</comment>
<dbReference type="Gene3D" id="2.30.30.30">
    <property type="match status" value="1"/>
</dbReference>
<dbReference type="OrthoDB" id="5577072at2759"/>
<dbReference type="InterPro" id="IPR045166">
    <property type="entry name" value="Spp2-like"/>
</dbReference>
<dbReference type="KEGG" id="acs:100551559"/>
<proteinExistence type="inferred from homology"/>
<dbReference type="Gene3D" id="2.30.30.140">
    <property type="match status" value="1"/>
</dbReference>
<dbReference type="GO" id="GO:0005681">
    <property type="term" value="C:spliceosomal complex"/>
    <property type="evidence" value="ECO:0000318"/>
    <property type="project" value="GO_Central"/>
</dbReference>
<feature type="compositionally biased region" description="Basic and acidic residues" evidence="6">
    <location>
        <begin position="1"/>
        <end position="16"/>
    </location>
</feature>
<dbReference type="Pfam" id="PF12656">
    <property type="entry name" value="G-patch_2"/>
    <property type="match status" value="1"/>
</dbReference>
<accession>H9GND6</accession>
<dbReference type="InterPro" id="IPR014722">
    <property type="entry name" value="Rib_uL2_dom2"/>
</dbReference>
<dbReference type="InParanoid" id="H9GND6"/>
<evidence type="ECO:0000256" key="1">
    <source>
        <dbReference type="ARBA" id="ARBA00004123"/>
    </source>
</evidence>
<evidence type="ECO:0000256" key="2">
    <source>
        <dbReference type="ARBA" id="ARBA00010966"/>
    </source>
</evidence>
<evidence type="ECO:0000256" key="5">
    <source>
        <dbReference type="RuleBase" id="RU369096"/>
    </source>
</evidence>
<dbReference type="SMART" id="SM00739">
    <property type="entry name" value="KOW"/>
    <property type="match status" value="2"/>
</dbReference>